<keyword evidence="1" id="KW-0472">Membrane</keyword>
<keyword evidence="1" id="KW-1133">Transmembrane helix</keyword>
<name>A0ABS3SX99_9FLAO</name>
<feature type="transmembrane region" description="Helical" evidence="1">
    <location>
        <begin position="89"/>
        <end position="106"/>
    </location>
</feature>
<feature type="transmembrane region" description="Helical" evidence="1">
    <location>
        <begin position="21"/>
        <end position="37"/>
    </location>
</feature>
<accession>A0ABS3SX99</accession>
<evidence type="ECO:0000313" key="2">
    <source>
        <dbReference type="EMBL" id="MBO3100331.1"/>
    </source>
</evidence>
<keyword evidence="3" id="KW-1185">Reference proteome</keyword>
<comment type="caution">
    <text evidence="2">The sequence shown here is derived from an EMBL/GenBank/DDBJ whole genome shotgun (WGS) entry which is preliminary data.</text>
</comment>
<evidence type="ECO:0000313" key="3">
    <source>
        <dbReference type="Proteomes" id="UP000681315"/>
    </source>
</evidence>
<sequence length="169" mass="20364">MSKQKLIKRFKHYYPIEKFHAFVSFPALFVYLLYNYSFQDIFFLLYGVLTCIIILIQGQHYWKLKLNKLTNKPFDQVKNINFFKNSKKLNWILIGLIPIILFIQLFQNNCEVTHKFLVGIFLNLFAILEHINYYYRQLTIDKLSDLKYIIRNKKLKIASLAKDLNENEI</sequence>
<feature type="transmembrane region" description="Helical" evidence="1">
    <location>
        <begin position="43"/>
        <end position="62"/>
    </location>
</feature>
<gene>
    <name evidence="2" type="ORF">J4051_18840</name>
</gene>
<dbReference type="RefSeq" id="WP_208235436.1">
    <property type="nucleotide sequence ID" value="NZ_JAGEVG010000065.1"/>
</dbReference>
<keyword evidence="1" id="KW-0812">Transmembrane</keyword>
<dbReference type="Proteomes" id="UP000681315">
    <property type="component" value="Unassembled WGS sequence"/>
</dbReference>
<organism evidence="2 3">
    <name type="scientific">Gelidibacter pelagius</name>
    <dbReference type="NCBI Taxonomy" id="2819985"/>
    <lineage>
        <taxon>Bacteria</taxon>
        <taxon>Pseudomonadati</taxon>
        <taxon>Bacteroidota</taxon>
        <taxon>Flavobacteriia</taxon>
        <taxon>Flavobacteriales</taxon>
        <taxon>Flavobacteriaceae</taxon>
        <taxon>Gelidibacter</taxon>
    </lineage>
</organism>
<reference evidence="2 3" key="1">
    <citation type="submission" date="2021-03" db="EMBL/GenBank/DDBJ databases">
        <title>Gelidibacter sp. nov., isolated from costal sediment.</title>
        <authorList>
            <person name="Lun K.-Y."/>
        </authorList>
    </citation>
    <scope>NUCLEOTIDE SEQUENCE [LARGE SCALE GENOMIC DNA]</scope>
    <source>
        <strain evidence="2 3">DF109</strain>
    </source>
</reference>
<dbReference type="EMBL" id="JAGEVG010000065">
    <property type="protein sequence ID" value="MBO3100331.1"/>
    <property type="molecule type" value="Genomic_DNA"/>
</dbReference>
<feature type="transmembrane region" description="Helical" evidence="1">
    <location>
        <begin position="112"/>
        <end position="135"/>
    </location>
</feature>
<protein>
    <submittedName>
        <fullName evidence="2">Uncharacterized protein</fullName>
    </submittedName>
</protein>
<evidence type="ECO:0000256" key="1">
    <source>
        <dbReference type="SAM" id="Phobius"/>
    </source>
</evidence>
<proteinExistence type="predicted"/>